<dbReference type="GO" id="GO:0005743">
    <property type="term" value="C:mitochondrial inner membrane"/>
    <property type="evidence" value="ECO:0007669"/>
    <property type="project" value="UniProtKB-SubCell"/>
</dbReference>
<evidence type="ECO:0000256" key="14">
    <source>
        <dbReference type="ARBA" id="ARBA00047433"/>
    </source>
</evidence>
<evidence type="ECO:0000256" key="15">
    <source>
        <dbReference type="SAM" id="Phobius"/>
    </source>
</evidence>
<keyword evidence="8" id="KW-0443">Lipid metabolism</keyword>
<comment type="similarity">
    <text evidence="2">Belongs to the CDP-alcohol phosphatidyltransferase class-I family.</text>
</comment>
<keyword evidence="12" id="KW-1208">Phospholipid metabolism</keyword>
<dbReference type="InterPro" id="IPR050324">
    <property type="entry name" value="CDP-alcohol_PTase-I"/>
</dbReference>
<evidence type="ECO:0000256" key="8">
    <source>
        <dbReference type="ARBA" id="ARBA00023098"/>
    </source>
</evidence>
<evidence type="ECO:0000256" key="6">
    <source>
        <dbReference type="ARBA" id="ARBA00022792"/>
    </source>
</evidence>
<evidence type="ECO:0000256" key="2">
    <source>
        <dbReference type="ARBA" id="ARBA00010441"/>
    </source>
</evidence>
<evidence type="ECO:0000256" key="5">
    <source>
        <dbReference type="ARBA" id="ARBA00022692"/>
    </source>
</evidence>
<keyword evidence="9" id="KW-0496">Mitochondrion</keyword>
<sequence>MINKLLRQSTVFKICNLRNPTLISCHRCIPIMVCQTQRFRHLGHNRIRQVDMEKLRPISNGFKNLMSFKSFCTQNVPERKDQTENILTVPNVLTVGRMVMCPFLGFLVIQNDYSTAFNLFVVAGITDLLDGWIARTFPSQASLAGSFLDPLADKLLLGTLFISLTYSGLIPMPLTGLIVARDSLLVASGFYIRYISLEPPRTLGRYFDPSLATAQLAPTNISKFNTAVQLVLVACSLAVPAFNFGESILPFLWYVTGTTTVLSGLSYVFAKNTYRIITRSRVK</sequence>
<keyword evidence="5 15" id="KW-0812">Transmembrane</keyword>
<keyword evidence="3" id="KW-0444">Lipid biosynthesis</keyword>
<dbReference type="EMBL" id="CAKKLH010000101">
    <property type="protein sequence ID" value="CAH0103086.1"/>
    <property type="molecule type" value="Genomic_DNA"/>
</dbReference>
<feature type="transmembrane region" description="Helical" evidence="15">
    <location>
        <begin position="251"/>
        <end position="270"/>
    </location>
</feature>
<evidence type="ECO:0000256" key="13">
    <source>
        <dbReference type="ARBA" id="ARBA00039001"/>
    </source>
</evidence>
<comment type="subcellular location">
    <subcellularLocation>
        <location evidence="1">Mitochondrion inner membrane</location>
        <topology evidence="1">Multi-pass membrane protein</topology>
    </subcellularLocation>
</comment>
<evidence type="ECO:0000256" key="11">
    <source>
        <dbReference type="ARBA" id="ARBA00023209"/>
    </source>
</evidence>
<dbReference type="EC" id="2.7.8.41" evidence="13"/>
<evidence type="ECO:0000256" key="7">
    <source>
        <dbReference type="ARBA" id="ARBA00022989"/>
    </source>
</evidence>
<feature type="transmembrane region" description="Helical" evidence="15">
    <location>
        <begin position="89"/>
        <end position="109"/>
    </location>
</feature>
<keyword evidence="17" id="KW-1185">Reference proteome</keyword>
<dbReference type="AlphaFoldDB" id="A0A8J2RHI0"/>
<accession>A0A8J2RHI0</accession>
<protein>
    <recommendedName>
        <fullName evidence="13">cardiolipin synthase (CMP-forming)</fullName>
        <ecNumber evidence="13">2.7.8.41</ecNumber>
    </recommendedName>
</protein>
<dbReference type="Proteomes" id="UP000789390">
    <property type="component" value="Unassembled WGS sequence"/>
</dbReference>
<dbReference type="GO" id="GO:0032049">
    <property type="term" value="P:cardiolipin biosynthetic process"/>
    <property type="evidence" value="ECO:0007669"/>
    <property type="project" value="TreeGrafter"/>
</dbReference>
<keyword evidence="4" id="KW-0808">Transferase</keyword>
<reference evidence="16" key="1">
    <citation type="submission" date="2021-11" db="EMBL/GenBank/DDBJ databases">
        <authorList>
            <person name="Schell T."/>
        </authorList>
    </citation>
    <scope>NUCLEOTIDE SEQUENCE</scope>
    <source>
        <strain evidence="16">M5</strain>
    </source>
</reference>
<dbReference type="OrthoDB" id="10020554at2759"/>
<comment type="catalytic activity">
    <reaction evidence="14">
        <text>a CDP-1,2-diacyl-sn-glycerol + a 1,2-diacyl-sn-glycero-3-phospho-(1'-sn-glycerol) = a cardiolipin + CMP + H(+)</text>
        <dbReference type="Rhea" id="RHEA:32931"/>
        <dbReference type="ChEBI" id="CHEBI:15378"/>
        <dbReference type="ChEBI" id="CHEBI:58332"/>
        <dbReference type="ChEBI" id="CHEBI:60377"/>
        <dbReference type="ChEBI" id="CHEBI:62237"/>
        <dbReference type="ChEBI" id="CHEBI:64716"/>
        <dbReference type="EC" id="2.7.8.41"/>
    </reaction>
</comment>
<evidence type="ECO:0000256" key="12">
    <source>
        <dbReference type="ARBA" id="ARBA00023264"/>
    </source>
</evidence>
<feature type="transmembrane region" description="Helical" evidence="15">
    <location>
        <begin position="227"/>
        <end position="245"/>
    </location>
</feature>
<keyword evidence="6" id="KW-0999">Mitochondrion inner membrane</keyword>
<dbReference type="PANTHER" id="PTHR14269">
    <property type="entry name" value="CDP-DIACYLGLYCEROL--GLYCEROL-3-PHOSPHATE 3-PHOSPHATIDYLTRANSFERASE-RELATED"/>
    <property type="match status" value="1"/>
</dbReference>
<dbReference type="PANTHER" id="PTHR14269:SF60">
    <property type="entry name" value="CARDIOLIPIN SYNTHASE (CMP-FORMING)"/>
    <property type="match status" value="1"/>
</dbReference>
<dbReference type="Gene3D" id="1.20.120.1760">
    <property type="match status" value="1"/>
</dbReference>
<name>A0A8J2RHI0_9CRUS</name>
<evidence type="ECO:0000256" key="4">
    <source>
        <dbReference type="ARBA" id="ARBA00022679"/>
    </source>
</evidence>
<evidence type="ECO:0000256" key="10">
    <source>
        <dbReference type="ARBA" id="ARBA00023136"/>
    </source>
</evidence>
<organism evidence="16 17">
    <name type="scientific">Daphnia galeata</name>
    <dbReference type="NCBI Taxonomy" id="27404"/>
    <lineage>
        <taxon>Eukaryota</taxon>
        <taxon>Metazoa</taxon>
        <taxon>Ecdysozoa</taxon>
        <taxon>Arthropoda</taxon>
        <taxon>Crustacea</taxon>
        <taxon>Branchiopoda</taxon>
        <taxon>Diplostraca</taxon>
        <taxon>Cladocera</taxon>
        <taxon>Anomopoda</taxon>
        <taxon>Daphniidae</taxon>
        <taxon>Daphnia</taxon>
    </lineage>
</organism>
<gene>
    <name evidence="16" type="ORF">DGAL_LOCUS5620</name>
</gene>
<dbReference type="InterPro" id="IPR043130">
    <property type="entry name" value="CDP-OH_PTrfase_TM_dom"/>
</dbReference>
<evidence type="ECO:0000256" key="3">
    <source>
        <dbReference type="ARBA" id="ARBA00022516"/>
    </source>
</evidence>
<dbReference type="Pfam" id="PF01066">
    <property type="entry name" value="CDP-OH_P_transf"/>
    <property type="match status" value="1"/>
</dbReference>
<dbReference type="GO" id="GO:0043337">
    <property type="term" value="F:cardiolipin synthase (CMP-forming)"/>
    <property type="evidence" value="ECO:0007669"/>
    <property type="project" value="UniProtKB-EC"/>
</dbReference>
<feature type="transmembrane region" description="Helical" evidence="15">
    <location>
        <begin position="155"/>
        <end position="172"/>
    </location>
</feature>
<evidence type="ECO:0000313" key="16">
    <source>
        <dbReference type="EMBL" id="CAH0103086.1"/>
    </source>
</evidence>
<evidence type="ECO:0000313" key="17">
    <source>
        <dbReference type="Proteomes" id="UP000789390"/>
    </source>
</evidence>
<evidence type="ECO:0000256" key="9">
    <source>
        <dbReference type="ARBA" id="ARBA00023128"/>
    </source>
</evidence>
<keyword evidence="11" id="KW-0594">Phospholipid biosynthesis</keyword>
<dbReference type="InterPro" id="IPR000462">
    <property type="entry name" value="CDP-OH_P_trans"/>
</dbReference>
<evidence type="ECO:0000256" key="1">
    <source>
        <dbReference type="ARBA" id="ARBA00004448"/>
    </source>
</evidence>
<dbReference type="FunFam" id="1.20.120.1760:FF:000005">
    <property type="entry name" value="Cardiolipin synthase 1"/>
    <property type="match status" value="1"/>
</dbReference>
<keyword evidence="10 15" id="KW-0472">Membrane</keyword>
<comment type="caution">
    <text evidence="16">The sequence shown here is derived from an EMBL/GenBank/DDBJ whole genome shotgun (WGS) entry which is preliminary data.</text>
</comment>
<keyword evidence="7 15" id="KW-1133">Transmembrane helix</keyword>
<proteinExistence type="inferred from homology"/>